<dbReference type="OMA" id="VWGTIDG"/>
<dbReference type="PROSITE" id="PS50294">
    <property type="entry name" value="WD_REPEATS_REGION"/>
    <property type="match status" value="1"/>
</dbReference>
<dbReference type="SMART" id="SM00320">
    <property type="entry name" value="WD40"/>
    <property type="match status" value="2"/>
</dbReference>
<dbReference type="InterPro" id="IPR001680">
    <property type="entry name" value="WD40_rpt"/>
</dbReference>
<protein>
    <submittedName>
        <fullName evidence="3">Uncharacterized protein</fullName>
    </submittedName>
</protein>
<dbReference type="InterPro" id="IPR036322">
    <property type="entry name" value="WD40_repeat_dom_sf"/>
</dbReference>
<name>A0A0N1IJ23_LEPSE</name>
<keyword evidence="1" id="KW-0853">WD repeat</keyword>
<sequence>MMEAAQLSVHVLKCPFGVREVEFTSAVRGAPCKAARYFGSHYAHVLSEEETTSAAPRTYAVAGTRGIQQLVATTRYAHATKNDTFVGNSNGENEAHALPVLSCGRHADVFSVHDKGRLLLWDSQSGTLVASHAFNSAFTVNHCVMTSTCMYITLEGSPATAGAEEETCVYVWDRCTLQSVTVLRGHEGRLTALALAPSNTESTTTASDVLATASLDGTVRLWRHCYNAPQSVASDTRKSASNVNHVQALAVLSATELGIIHGLNFITSEVLVVACSKCALAFGRLSGMAGKDGWGNGTQNQGSQHAVQGLKWQQARSPVDPDGSTTALHVCPQIAAEHRKTTDSNNSNAAATAVTDARSLSPFSDQRRKVHIVTGSTSGYLREWVVDVSDGDGQLLVSPTAKEEDSVAGVSVRGRWHHKAHSATVECIVTDEDVVVSTSIFDGARLYHRRSGVNCVITAAVIVPVLAPQTKQLVWGSVDGSISVASYALFASGTEREVQPLWTAKPHAAAIRGVCLSLTAELQWKALCVGAADGSMSVWRPAAPGMPSGNVVKQTQTVAPVLNFVLDTYVAAPLKATQHDAAAVITIVVGLKKEPKGHTLAVAEMHADNDALNNVQALSLPTSQNAGDITCARLCCSAATLHKLILFVGTSKGNLMQYVRGTALHGQWRSLGLSKWTATVEARHASIISISPLHLVPSRGAVIAVASRGAAPAVVSQSNASTSTTQRALLSVLHTYREKSDLIVDEVPHWETLVDMPATPLHTPITVMQNNIEKQQYVTLSWMTKADATSATVAAASADDELIMRDNRGFLLRCRWQESARRAAEDDDADQSWSGNEALLKSSKAFNNIFSGITPTLDGMHDEVVMTEGGDADILCVHVASSRKRVLMSSSVRHSSVGSLICDTGNAVVRFAAVRASSSGSSTPVDVSLYDDQGREQHRVNHDGAVLMRALAAGTQVKNLLNYTPVFSKVSSPSSASQMAPPVACTLLVASSVDRLLFIGYNDGLLQMVDTTTVFVFMRVWVKDSTGAPAAIREVRYADGVVLVRLADGCLRVFVIPPRSILDQSMPVERQKESLI</sequence>
<evidence type="ECO:0000313" key="3">
    <source>
        <dbReference type="EMBL" id="KPI84700.1"/>
    </source>
</evidence>
<dbReference type="Proteomes" id="UP000038009">
    <property type="component" value="Unassembled WGS sequence"/>
</dbReference>
<proteinExistence type="predicted"/>
<dbReference type="EMBL" id="LJSK01000238">
    <property type="protein sequence ID" value="KPI84700.1"/>
    <property type="molecule type" value="Genomic_DNA"/>
</dbReference>
<keyword evidence="4" id="KW-1185">Reference proteome</keyword>
<evidence type="ECO:0000313" key="4">
    <source>
        <dbReference type="Proteomes" id="UP000038009"/>
    </source>
</evidence>
<feature type="compositionally biased region" description="Polar residues" evidence="2">
    <location>
        <begin position="297"/>
        <end position="306"/>
    </location>
</feature>
<dbReference type="InterPro" id="IPR053299">
    <property type="entry name" value="ASTRA_WD_repeat"/>
</dbReference>
<gene>
    <name evidence="3" type="ORF">ABL78_6246</name>
</gene>
<organism evidence="3 4">
    <name type="scientific">Leptomonas seymouri</name>
    <dbReference type="NCBI Taxonomy" id="5684"/>
    <lineage>
        <taxon>Eukaryota</taxon>
        <taxon>Discoba</taxon>
        <taxon>Euglenozoa</taxon>
        <taxon>Kinetoplastea</taxon>
        <taxon>Metakinetoplastina</taxon>
        <taxon>Trypanosomatida</taxon>
        <taxon>Trypanosomatidae</taxon>
        <taxon>Leishmaniinae</taxon>
        <taxon>Leptomonas</taxon>
    </lineage>
</organism>
<dbReference type="PANTHER" id="PTHR44156">
    <property type="entry name" value="SUPERNUMERARY LIMBS, ISOFORM B-RELATED"/>
    <property type="match status" value="1"/>
</dbReference>
<feature type="region of interest" description="Disordered" evidence="2">
    <location>
        <begin position="294"/>
        <end position="324"/>
    </location>
</feature>
<evidence type="ECO:0000256" key="2">
    <source>
        <dbReference type="SAM" id="MobiDB-lite"/>
    </source>
</evidence>
<dbReference type="OrthoDB" id="273067at2759"/>
<dbReference type="SUPFAM" id="SSF50978">
    <property type="entry name" value="WD40 repeat-like"/>
    <property type="match status" value="1"/>
</dbReference>
<dbReference type="PROSITE" id="PS50082">
    <property type="entry name" value="WD_REPEATS_2"/>
    <property type="match status" value="1"/>
</dbReference>
<dbReference type="AlphaFoldDB" id="A0A0N1IJ23"/>
<comment type="caution">
    <text evidence="3">The sequence shown here is derived from an EMBL/GenBank/DDBJ whole genome shotgun (WGS) entry which is preliminary data.</text>
</comment>
<dbReference type="Gene3D" id="2.130.10.10">
    <property type="entry name" value="YVTN repeat-like/Quinoprotein amine dehydrogenase"/>
    <property type="match status" value="2"/>
</dbReference>
<feature type="repeat" description="WD" evidence="1">
    <location>
        <begin position="183"/>
        <end position="222"/>
    </location>
</feature>
<dbReference type="InterPro" id="IPR015943">
    <property type="entry name" value="WD40/YVTN_repeat-like_dom_sf"/>
</dbReference>
<reference evidence="3 4" key="1">
    <citation type="journal article" date="2015" name="PLoS Pathog.">
        <title>Leptomonas seymouri: Adaptations to the Dixenous Life Cycle Analyzed by Genome Sequencing, Transcriptome Profiling and Co-infection with Leishmania donovani.</title>
        <authorList>
            <person name="Kraeva N."/>
            <person name="Butenko A."/>
            <person name="Hlavacova J."/>
            <person name="Kostygov A."/>
            <person name="Myskova J."/>
            <person name="Grybchuk D."/>
            <person name="Lestinova T."/>
            <person name="Votypka J."/>
            <person name="Volf P."/>
            <person name="Opperdoes F."/>
            <person name="Flegontov P."/>
            <person name="Lukes J."/>
            <person name="Yurchenko V."/>
        </authorList>
    </citation>
    <scope>NUCLEOTIDE SEQUENCE [LARGE SCALE GENOMIC DNA]</scope>
    <source>
        <strain evidence="3 4">ATCC 30220</strain>
    </source>
</reference>
<accession>A0A0N1IJ23</accession>
<dbReference type="VEuPathDB" id="TriTrypDB:Lsey_0238_0060"/>
<evidence type="ECO:0000256" key="1">
    <source>
        <dbReference type="PROSITE-ProRule" id="PRU00221"/>
    </source>
</evidence>